<sequence length="198" mass="22333">FDNIPVEVTGNNPPAAIQTFDELLLPDTLKSNLAKAEFTKPTPVQKHGMPIILSGRDVMACAQTGSGKTQETRTFIDRVLLKNPRKWRNTKDVASTADEFHILKEGLRIVDEVRDCLVKRIADIQEQKLYEQLNNVSPGNTYTNTTYHQDIDFKISERRKNIGKTGIVLDSSQIESLSTHFKGLKTVLDQAKQPRSDR</sequence>
<protein>
    <recommendedName>
        <fullName evidence="1">RNA helicase</fullName>
        <ecNumber evidence="1">3.6.4.13</ecNumber>
    </recommendedName>
</protein>
<evidence type="ECO:0000313" key="7">
    <source>
        <dbReference type="Proteomes" id="UP001152795"/>
    </source>
</evidence>
<dbReference type="EC" id="3.6.4.13" evidence="1"/>
<dbReference type="InterPro" id="IPR027417">
    <property type="entry name" value="P-loop_NTPase"/>
</dbReference>
<accession>A0A6S7I4R5</accession>
<evidence type="ECO:0000256" key="1">
    <source>
        <dbReference type="ARBA" id="ARBA00012552"/>
    </source>
</evidence>
<dbReference type="PROSITE" id="PS51195">
    <property type="entry name" value="Q_MOTIF"/>
    <property type="match status" value="1"/>
</dbReference>
<dbReference type="Gene3D" id="3.40.50.300">
    <property type="entry name" value="P-loop containing nucleotide triphosphate hydrolases"/>
    <property type="match status" value="1"/>
</dbReference>
<dbReference type="EMBL" id="CACRXK020007900">
    <property type="protein sequence ID" value="CAB4013474.1"/>
    <property type="molecule type" value="Genomic_DNA"/>
</dbReference>
<dbReference type="GO" id="GO:0003724">
    <property type="term" value="F:RNA helicase activity"/>
    <property type="evidence" value="ECO:0007669"/>
    <property type="project" value="UniProtKB-EC"/>
</dbReference>
<proteinExistence type="predicted"/>
<evidence type="ECO:0000256" key="5">
    <source>
        <dbReference type="ARBA" id="ARBA00022840"/>
    </source>
</evidence>
<dbReference type="OrthoDB" id="6156944at2759"/>
<dbReference type="AlphaFoldDB" id="A0A6S7I4R5"/>
<dbReference type="GO" id="GO:0016787">
    <property type="term" value="F:hydrolase activity"/>
    <property type="evidence" value="ECO:0007669"/>
    <property type="project" value="UniProtKB-KW"/>
</dbReference>
<organism evidence="6 7">
    <name type="scientific">Paramuricea clavata</name>
    <name type="common">Red gorgonian</name>
    <name type="synonym">Violescent sea-whip</name>
    <dbReference type="NCBI Taxonomy" id="317549"/>
    <lineage>
        <taxon>Eukaryota</taxon>
        <taxon>Metazoa</taxon>
        <taxon>Cnidaria</taxon>
        <taxon>Anthozoa</taxon>
        <taxon>Octocorallia</taxon>
        <taxon>Malacalcyonacea</taxon>
        <taxon>Plexauridae</taxon>
        <taxon>Paramuricea</taxon>
    </lineage>
</organism>
<gene>
    <name evidence="6" type="ORF">PACLA_8A088695</name>
</gene>
<dbReference type="GO" id="GO:0005524">
    <property type="term" value="F:ATP binding"/>
    <property type="evidence" value="ECO:0007669"/>
    <property type="project" value="UniProtKB-KW"/>
</dbReference>
<keyword evidence="2" id="KW-0547">Nucleotide-binding</keyword>
<keyword evidence="7" id="KW-1185">Reference proteome</keyword>
<keyword evidence="4" id="KW-0347">Helicase</keyword>
<dbReference type="Pfam" id="PF00270">
    <property type="entry name" value="DEAD"/>
    <property type="match status" value="1"/>
</dbReference>
<dbReference type="PANTHER" id="PTHR47958">
    <property type="entry name" value="ATP-DEPENDENT RNA HELICASE DBP3"/>
    <property type="match status" value="1"/>
</dbReference>
<reference evidence="6" key="1">
    <citation type="submission" date="2020-04" db="EMBL/GenBank/DDBJ databases">
        <authorList>
            <person name="Alioto T."/>
            <person name="Alioto T."/>
            <person name="Gomez Garrido J."/>
        </authorList>
    </citation>
    <scope>NUCLEOTIDE SEQUENCE</scope>
    <source>
        <strain evidence="6">A484AB</strain>
    </source>
</reference>
<dbReference type="GO" id="GO:0003676">
    <property type="term" value="F:nucleic acid binding"/>
    <property type="evidence" value="ECO:0007669"/>
    <property type="project" value="InterPro"/>
</dbReference>
<evidence type="ECO:0000256" key="2">
    <source>
        <dbReference type="ARBA" id="ARBA00022741"/>
    </source>
</evidence>
<keyword evidence="5" id="KW-0067">ATP-binding</keyword>
<dbReference type="Proteomes" id="UP001152795">
    <property type="component" value="Unassembled WGS sequence"/>
</dbReference>
<evidence type="ECO:0000256" key="3">
    <source>
        <dbReference type="ARBA" id="ARBA00022801"/>
    </source>
</evidence>
<keyword evidence="3" id="KW-0378">Hydrolase</keyword>
<dbReference type="InterPro" id="IPR014014">
    <property type="entry name" value="RNA_helicase_DEAD_Q_motif"/>
</dbReference>
<name>A0A6S7I4R5_PARCT</name>
<evidence type="ECO:0000256" key="4">
    <source>
        <dbReference type="ARBA" id="ARBA00022806"/>
    </source>
</evidence>
<evidence type="ECO:0000313" key="6">
    <source>
        <dbReference type="EMBL" id="CAB4013474.1"/>
    </source>
</evidence>
<feature type="non-terminal residue" evidence="6">
    <location>
        <position position="198"/>
    </location>
</feature>
<dbReference type="SUPFAM" id="SSF52540">
    <property type="entry name" value="P-loop containing nucleoside triphosphate hydrolases"/>
    <property type="match status" value="1"/>
</dbReference>
<comment type="caution">
    <text evidence="6">The sequence shown here is derived from an EMBL/GenBank/DDBJ whole genome shotgun (WGS) entry which is preliminary data.</text>
</comment>
<dbReference type="InterPro" id="IPR011545">
    <property type="entry name" value="DEAD/DEAH_box_helicase_dom"/>
</dbReference>